<evidence type="ECO:0000313" key="1">
    <source>
        <dbReference type="EMBL" id="RRT36309.1"/>
    </source>
</evidence>
<dbReference type="EMBL" id="AMZH03023770">
    <property type="protein sequence ID" value="RRT36309.1"/>
    <property type="molecule type" value="Genomic_DNA"/>
</dbReference>
<evidence type="ECO:0000313" key="2">
    <source>
        <dbReference type="Proteomes" id="UP000287651"/>
    </source>
</evidence>
<dbReference type="AlphaFoldDB" id="A0A426XA11"/>
<proteinExistence type="predicted"/>
<gene>
    <name evidence="1" type="ORF">B296_00040185</name>
</gene>
<dbReference type="Proteomes" id="UP000287651">
    <property type="component" value="Unassembled WGS sequence"/>
</dbReference>
<protein>
    <submittedName>
        <fullName evidence="1">Uncharacterized protein</fullName>
    </submittedName>
</protein>
<comment type="caution">
    <text evidence="1">The sequence shown here is derived from an EMBL/GenBank/DDBJ whole genome shotgun (WGS) entry which is preliminary data.</text>
</comment>
<reference evidence="1 2" key="1">
    <citation type="journal article" date="2014" name="Agronomy (Basel)">
        <title>A Draft Genome Sequence for Ensete ventricosum, the Drought-Tolerant Tree Against Hunger.</title>
        <authorList>
            <person name="Harrison J."/>
            <person name="Moore K.A."/>
            <person name="Paszkiewicz K."/>
            <person name="Jones T."/>
            <person name="Grant M."/>
            <person name="Ambacheew D."/>
            <person name="Muzemil S."/>
            <person name="Studholme D.J."/>
        </authorList>
    </citation>
    <scope>NUCLEOTIDE SEQUENCE [LARGE SCALE GENOMIC DNA]</scope>
</reference>
<name>A0A426XA11_ENSVE</name>
<accession>A0A426XA11</accession>
<organism evidence="1 2">
    <name type="scientific">Ensete ventricosum</name>
    <name type="common">Abyssinian banana</name>
    <name type="synonym">Musa ensete</name>
    <dbReference type="NCBI Taxonomy" id="4639"/>
    <lineage>
        <taxon>Eukaryota</taxon>
        <taxon>Viridiplantae</taxon>
        <taxon>Streptophyta</taxon>
        <taxon>Embryophyta</taxon>
        <taxon>Tracheophyta</taxon>
        <taxon>Spermatophyta</taxon>
        <taxon>Magnoliopsida</taxon>
        <taxon>Liliopsida</taxon>
        <taxon>Zingiberales</taxon>
        <taxon>Musaceae</taxon>
        <taxon>Ensete</taxon>
    </lineage>
</organism>
<sequence>MTLVSKFYQIHPRDWSEEQRSIGQNKETKQACRVYWRRDSTTKEWQDLRLELQARGVRRIGWRCSLRDEAERSEGSRRGLRLPADRIAARSAAWPAA</sequence>